<dbReference type="GO" id="GO:0006355">
    <property type="term" value="P:regulation of DNA-templated transcription"/>
    <property type="evidence" value="ECO:0007669"/>
    <property type="project" value="InterPro"/>
</dbReference>
<dbReference type="SMART" id="SM00267">
    <property type="entry name" value="GGDEF"/>
    <property type="match status" value="1"/>
</dbReference>
<feature type="transmembrane region" description="Helical" evidence="1">
    <location>
        <begin position="119"/>
        <end position="135"/>
    </location>
</feature>
<feature type="transmembrane region" description="Helical" evidence="1">
    <location>
        <begin position="280"/>
        <end position="298"/>
    </location>
</feature>
<feature type="transmembrane region" description="Helical" evidence="1">
    <location>
        <begin position="304"/>
        <end position="321"/>
    </location>
</feature>
<dbReference type="InterPro" id="IPR000160">
    <property type="entry name" value="GGDEF_dom"/>
</dbReference>
<comment type="caution">
    <text evidence="5">The sequence shown here is derived from an EMBL/GenBank/DDBJ whole genome shotgun (WGS) entry which is preliminary data.</text>
</comment>
<dbReference type="InterPro" id="IPR000014">
    <property type="entry name" value="PAS"/>
</dbReference>
<dbReference type="CDD" id="cd00130">
    <property type="entry name" value="PAS"/>
    <property type="match status" value="1"/>
</dbReference>
<dbReference type="SUPFAM" id="SSF55073">
    <property type="entry name" value="Nucleotide cyclase"/>
    <property type="match status" value="1"/>
</dbReference>
<dbReference type="Pfam" id="PF00989">
    <property type="entry name" value="PAS"/>
    <property type="match status" value="1"/>
</dbReference>
<dbReference type="InterPro" id="IPR035965">
    <property type="entry name" value="PAS-like_dom_sf"/>
</dbReference>
<feature type="domain" description="PAS" evidence="2">
    <location>
        <begin position="341"/>
        <end position="397"/>
    </location>
</feature>
<dbReference type="Gene3D" id="3.30.70.270">
    <property type="match status" value="1"/>
</dbReference>
<feature type="transmembrane region" description="Helical" evidence="1">
    <location>
        <begin position="174"/>
        <end position="198"/>
    </location>
</feature>
<evidence type="ECO:0000259" key="2">
    <source>
        <dbReference type="PROSITE" id="PS50112"/>
    </source>
</evidence>
<proteinExistence type="predicted"/>
<dbReference type="InterPro" id="IPR001610">
    <property type="entry name" value="PAC"/>
</dbReference>
<sequence>MVPRTGRRTAPPVPVALLRDRGMRALLAVAVLGVAWYAWPVAGLPVRIAAYWPIQVALDVVLAAGSWRVARDAAAPATTRRFWRSMTAAAVLFTAGDLVQTAQSARDLTVHGLVSGDVHLVFILAGMALPLWTMLTHPVRATGRQRLVFWLDAATVMTAAAGFIWSFVLSAVVGAGTALVLLNSMLAAVMLILFFGITKLVLGGDAPFRPVAAGIALVGVALTAVGAGVDGLAPTVHPAVSMLASFVPCVIMAACPRAQTVEMRVAATAPPRRRRRPFSLLPYGAALATYTAGLASLIDQGLSARSWGLLLASLLVTLVVLGRQITSFVDNAVLLRRLGEQESRFRSLIEHSSDLTVITDRGGRMTFTSPAVTRMLGYASEELHGSTLHDLLHPQDRPVAAAGGSWQGRVRHRDGSWRWLDVVATDRHDDPSVGGLISNARDITEARAFQERLRFDATHDALTGLANRALFHRRIADAAEQPGAGARTGVLAVDLDDFKIINDTLGHHVGDRVLTTAAERLRGCVRDGSDTVARLGGDEFAVILTGTTPAEAAATAARIVAALSEPVTVEGHVLVVRASVGVATGPSERAGTLLRAADAAMYDAKRSGKGTMAVAGG</sequence>
<evidence type="ECO:0000259" key="4">
    <source>
        <dbReference type="PROSITE" id="PS50887"/>
    </source>
</evidence>
<reference evidence="5" key="1">
    <citation type="submission" date="2021-01" db="EMBL/GenBank/DDBJ databases">
        <title>Whole genome shotgun sequence of Actinoplanes nipponensis NBRC 14063.</title>
        <authorList>
            <person name="Komaki H."/>
            <person name="Tamura T."/>
        </authorList>
    </citation>
    <scope>NUCLEOTIDE SEQUENCE</scope>
    <source>
        <strain evidence="5">NBRC 14063</strain>
    </source>
</reference>
<keyword evidence="1" id="KW-0472">Membrane</keyword>
<feature type="transmembrane region" description="Helical" evidence="1">
    <location>
        <begin position="51"/>
        <end position="70"/>
    </location>
</feature>
<dbReference type="InterPro" id="IPR000700">
    <property type="entry name" value="PAS-assoc_C"/>
</dbReference>
<dbReference type="PANTHER" id="PTHR44757">
    <property type="entry name" value="DIGUANYLATE CYCLASE DGCP"/>
    <property type="match status" value="1"/>
</dbReference>
<dbReference type="Pfam" id="PF00990">
    <property type="entry name" value="GGDEF"/>
    <property type="match status" value="1"/>
</dbReference>
<feature type="transmembrane region" description="Helical" evidence="1">
    <location>
        <begin position="82"/>
        <end position="99"/>
    </location>
</feature>
<dbReference type="SMART" id="SM00086">
    <property type="entry name" value="PAC"/>
    <property type="match status" value="1"/>
</dbReference>
<evidence type="ECO:0008006" key="7">
    <source>
        <dbReference type="Google" id="ProtNLM"/>
    </source>
</evidence>
<evidence type="ECO:0000256" key="1">
    <source>
        <dbReference type="SAM" id="Phobius"/>
    </source>
</evidence>
<dbReference type="NCBIfam" id="TIGR00229">
    <property type="entry name" value="sensory_box"/>
    <property type="match status" value="1"/>
</dbReference>
<dbReference type="PROSITE" id="PS50113">
    <property type="entry name" value="PAC"/>
    <property type="match status" value="1"/>
</dbReference>
<dbReference type="InterPro" id="IPR052155">
    <property type="entry name" value="Biofilm_reg_signaling"/>
</dbReference>
<dbReference type="EMBL" id="BOMQ01000027">
    <property type="protein sequence ID" value="GIE48879.1"/>
    <property type="molecule type" value="Genomic_DNA"/>
</dbReference>
<dbReference type="InterPro" id="IPR043128">
    <property type="entry name" value="Rev_trsase/Diguanyl_cyclase"/>
</dbReference>
<dbReference type="SMART" id="SM00091">
    <property type="entry name" value="PAS"/>
    <property type="match status" value="1"/>
</dbReference>
<keyword evidence="1" id="KW-0812">Transmembrane</keyword>
<evidence type="ECO:0000313" key="5">
    <source>
        <dbReference type="EMBL" id="GIE48879.1"/>
    </source>
</evidence>
<evidence type="ECO:0000259" key="3">
    <source>
        <dbReference type="PROSITE" id="PS50113"/>
    </source>
</evidence>
<feature type="transmembrane region" description="Helical" evidence="1">
    <location>
        <begin position="210"/>
        <end position="229"/>
    </location>
</feature>
<keyword evidence="1" id="KW-1133">Transmembrane helix</keyword>
<dbReference type="PROSITE" id="PS50887">
    <property type="entry name" value="GGDEF"/>
    <property type="match status" value="1"/>
</dbReference>
<evidence type="ECO:0000313" key="6">
    <source>
        <dbReference type="Proteomes" id="UP000647172"/>
    </source>
</evidence>
<gene>
    <name evidence="5" type="ORF">Ani05nite_24130</name>
</gene>
<dbReference type="Gene3D" id="3.30.450.20">
    <property type="entry name" value="PAS domain"/>
    <property type="match status" value="1"/>
</dbReference>
<dbReference type="AlphaFoldDB" id="A0A919JLA5"/>
<name>A0A919JLA5_9ACTN</name>
<dbReference type="NCBIfam" id="TIGR00254">
    <property type="entry name" value="GGDEF"/>
    <property type="match status" value="1"/>
</dbReference>
<dbReference type="PROSITE" id="PS50112">
    <property type="entry name" value="PAS"/>
    <property type="match status" value="1"/>
</dbReference>
<dbReference type="Proteomes" id="UP000647172">
    <property type="component" value="Unassembled WGS sequence"/>
</dbReference>
<keyword evidence="6" id="KW-1185">Reference proteome</keyword>
<dbReference type="CDD" id="cd01949">
    <property type="entry name" value="GGDEF"/>
    <property type="match status" value="1"/>
</dbReference>
<feature type="domain" description="PAC" evidence="3">
    <location>
        <begin position="404"/>
        <end position="455"/>
    </location>
</feature>
<feature type="domain" description="GGDEF" evidence="4">
    <location>
        <begin position="486"/>
        <end position="617"/>
    </location>
</feature>
<organism evidence="5 6">
    <name type="scientific">Actinoplanes nipponensis</name>
    <dbReference type="NCBI Taxonomy" id="135950"/>
    <lineage>
        <taxon>Bacteria</taxon>
        <taxon>Bacillati</taxon>
        <taxon>Actinomycetota</taxon>
        <taxon>Actinomycetes</taxon>
        <taxon>Micromonosporales</taxon>
        <taxon>Micromonosporaceae</taxon>
        <taxon>Actinoplanes</taxon>
    </lineage>
</organism>
<dbReference type="PANTHER" id="PTHR44757:SF2">
    <property type="entry name" value="BIOFILM ARCHITECTURE MAINTENANCE PROTEIN MBAA"/>
    <property type="match status" value="1"/>
</dbReference>
<feature type="transmembrane region" description="Helical" evidence="1">
    <location>
        <begin position="21"/>
        <end position="39"/>
    </location>
</feature>
<dbReference type="InterPro" id="IPR013767">
    <property type="entry name" value="PAS_fold"/>
</dbReference>
<feature type="transmembrane region" description="Helical" evidence="1">
    <location>
        <begin position="147"/>
        <end position="168"/>
    </location>
</feature>
<dbReference type="InterPro" id="IPR029787">
    <property type="entry name" value="Nucleotide_cyclase"/>
</dbReference>
<dbReference type="SUPFAM" id="SSF55785">
    <property type="entry name" value="PYP-like sensor domain (PAS domain)"/>
    <property type="match status" value="1"/>
</dbReference>
<feature type="transmembrane region" description="Helical" evidence="1">
    <location>
        <begin position="235"/>
        <end position="255"/>
    </location>
</feature>
<accession>A0A919JLA5</accession>
<protein>
    <recommendedName>
        <fullName evidence="7">PAS domain S-box-containing protein/diguanylate cyclase (GGDEF) domain-containing protein</fullName>
    </recommendedName>
</protein>